<dbReference type="EMBL" id="JACHIP010000004">
    <property type="protein sequence ID" value="MBB5058470.1"/>
    <property type="molecule type" value="Genomic_DNA"/>
</dbReference>
<comment type="caution">
    <text evidence="9">The sequence shown here is derived from an EMBL/GenBank/DDBJ whole genome shotgun (WGS) entry which is preliminary data.</text>
</comment>
<evidence type="ECO:0000256" key="8">
    <source>
        <dbReference type="SAM" id="SignalP"/>
    </source>
</evidence>
<evidence type="ECO:0000256" key="4">
    <source>
        <dbReference type="ARBA" id="ARBA00022801"/>
    </source>
</evidence>
<evidence type="ECO:0000256" key="2">
    <source>
        <dbReference type="ARBA" id="ARBA00022723"/>
    </source>
</evidence>
<dbReference type="GO" id="GO:0004519">
    <property type="term" value="F:endonuclease activity"/>
    <property type="evidence" value="ECO:0007669"/>
    <property type="project" value="UniProtKB-KW"/>
</dbReference>
<evidence type="ECO:0000256" key="6">
    <source>
        <dbReference type="ARBA" id="ARBA00023180"/>
    </source>
</evidence>
<dbReference type="SUPFAM" id="SSF48537">
    <property type="entry name" value="Phospholipase C/P1 nuclease"/>
    <property type="match status" value="1"/>
</dbReference>
<evidence type="ECO:0000256" key="3">
    <source>
        <dbReference type="ARBA" id="ARBA00022759"/>
    </source>
</evidence>
<dbReference type="InterPro" id="IPR008947">
    <property type="entry name" value="PLipase_C/P1_nuclease_dom_sf"/>
</dbReference>
<dbReference type="GO" id="GO:0003676">
    <property type="term" value="F:nucleic acid binding"/>
    <property type="evidence" value="ECO:0007669"/>
    <property type="project" value="InterPro"/>
</dbReference>
<dbReference type="GO" id="GO:0006308">
    <property type="term" value="P:DNA catabolic process"/>
    <property type="evidence" value="ECO:0007669"/>
    <property type="project" value="InterPro"/>
</dbReference>
<keyword evidence="6" id="KW-0325">Glycoprotein</keyword>
<evidence type="ECO:0008006" key="11">
    <source>
        <dbReference type="Google" id="ProtNLM"/>
    </source>
</evidence>
<dbReference type="InterPro" id="IPR003154">
    <property type="entry name" value="S1/P1nuclease"/>
</dbReference>
<accession>A0A7W7ZEI7</accession>
<evidence type="ECO:0000256" key="5">
    <source>
        <dbReference type="ARBA" id="ARBA00023157"/>
    </source>
</evidence>
<keyword evidence="3" id="KW-0255">Endonuclease</keyword>
<dbReference type="GO" id="GO:0016788">
    <property type="term" value="F:hydrolase activity, acting on ester bonds"/>
    <property type="evidence" value="ECO:0007669"/>
    <property type="project" value="InterPro"/>
</dbReference>
<dbReference type="Pfam" id="PF02265">
    <property type="entry name" value="S1-P1_nuclease"/>
    <property type="match status" value="1"/>
</dbReference>
<keyword evidence="10" id="KW-1185">Reference proteome</keyword>
<keyword evidence="1" id="KW-0540">Nuclease</keyword>
<dbReference type="AlphaFoldDB" id="A0A7W7ZEI7"/>
<name>A0A7W7ZEI7_9BACT</name>
<feature type="region of interest" description="Disordered" evidence="7">
    <location>
        <begin position="175"/>
        <end position="195"/>
    </location>
</feature>
<feature type="signal peptide" evidence="8">
    <location>
        <begin position="1"/>
        <end position="22"/>
    </location>
</feature>
<dbReference type="GO" id="GO:0046872">
    <property type="term" value="F:metal ion binding"/>
    <property type="evidence" value="ECO:0007669"/>
    <property type="project" value="UniProtKB-KW"/>
</dbReference>
<evidence type="ECO:0000256" key="7">
    <source>
        <dbReference type="SAM" id="MobiDB-lite"/>
    </source>
</evidence>
<dbReference type="PANTHER" id="PTHR33146:SF26">
    <property type="entry name" value="ENDONUCLEASE 4"/>
    <property type="match status" value="1"/>
</dbReference>
<organism evidence="9 10">
    <name type="scientific">Granulicella aggregans</name>
    <dbReference type="NCBI Taxonomy" id="474949"/>
    <lineage>
        <taxon>Bacteria</taxon>
        <taxon>Pseudomonadati</taxon>
        <taxon>Acidobacteriota</taxon>
        <taxon>Terriglobia</taxon>
        <taxon>Terriglobales</taxon>
        <taxon>Acidobacteriaceae</taxon>
        <taxon>Granulicella</taxon>
    </lineage>
</organism>
<gene>
    <name evidence="9" type="ORF">HDF16_003184</name>
</gene>
<proteinExistence type="predicted"/>
<dbReference type="CDD" id="cd11010">
    <property type="entry name" value="S1-P1_nuclease"/>
    <property type="match status" value="1"/>
</dbReference>
<dbReference type="RefSeq" id="WP_184218140.1">
    <property type="nucleotide sequence ID" value="NZ_JACHIP010000004.1"/>
</dbReference>
<protein>
    <recommendedName>
        <fullName evidence="11">S1/P1 nuclease</fullName>
    </recommendedName>
</protein>
<evidence type="ECO:0000256" key="1">
    <source>
        <dbReference type="ARBA" id="ARBA00022722"/>
    </source>
</evidence>
<keyword evidence="4" id="KW-0378">Hydrolase</keyword>
<dbReference type="Gene3D" id="1.10.575.10">
    <property type="entry name" value="P1 Nuclease"/>
    <property type="match status" value="1"/>
</dbReference>
<feature type="chain" id="PRO_5031374269" description="S1/P1 nuclease" evidence="8">
    <location>
        <begin position="23"/>
        <end position="334"/>
    </location>
</feature>
<dbReference type="Proteomes" id="UP000540989">
    <property type="component" value="Unassembled WGS sequence"/>
</dbReference>
<reference evidence="9 10" key="1">
    <citation type="submission" date="2020-08" db="EMBL/GenBank/DDBJ databases">
        <title>Genomic Encyclopedia of Type Strains, Phase IV (KMG-V): Genome sequencing to study the core and pangenomes of soil and plant-associated prokaryotes.</title>
        <authorList>
            <person name="Whitman W."/>
        </authorList>
    </citation>
    <scope>NUCLEOTIDE SEQUENCE [LARGE SCALE GENOMIC DNA]</scope>
    <source>
        <strain evidence="9 10">M8UP14</strain>
    </source>
</reference>
<dbReference type="PANTHER" id="PTHR33146">
    <property type="entry name" value="ENDONUCLEASE 4"/>
    <property type="match status" value="1"/>
</dbReference>
<sequence length="334" mass="35970">MRRSIAAIVFVLFALVPAKSWAWGCTGHQVVAYIAAQNLNPAATAKVADLLSDVTYGDFKRFCAVTKLGSMEFYATWPDDSRTDANAGWHFWDVPLADKTAAMPKFCDGAGCVVSALKTQVAILQDTSADRVARQQALMFVIHFMGDEHQPLHVVDNGDRGGNCVPVSFDLPGFTRTTSQGKDKEGNPNGSYSPNLHSIWDSSIIETMTGVENATNRDMLTKAFADSIASSYKSTIKTAKSKHVNFDTDFETWAIASHKLAGPKAYKKLAAAIPVDPHPAMLTSCLGVSSNFAPLNEVAGATYIASEKPVIRRQLALAGGRLAAVLNTVWPATN</sequence>
<keyword evidence="5" id="KW-1015">Disulfide bond</keyword>
<keyword evidence="2" id="KW-0479">Metal-binding</keyword>
<evidence type="ECO:0000313" key="10">
    <source>
        <dbReference type="Proteomes" id="UP000540989"/>
    </source>
</evidence>
<keyword evidence="8" id="KW-0732">Signal</keyword>
<evidence type="ECO:0000313" key="9">
    <source>
        <dbReference type="EMBL" id="MBB5058470.1"/>
    </source>
</evidence>